<evidence type="ECO:0000256" key="1">
    <source>
        <dbReference type="ARBA" id="ARBA00004123"/>
    </source>
</evidence>
<gene>
    <name evidence="4" type="ORF">CYMTET_17937</name>
</gene>
<dbReference type="GO" id="GO:0006325">
    <property type="term" value="P:chromatin organization"/>
    <property type="evidence" value="ECO:0007669"/>
    <property type="project" value="InterPro"/>
</dbReference>
<feature type="region of interest" description="Disordered" evidence="3">
    <location>
        <begin position="876"/>
        <end position="899"/>
    </location>
</feature>
<comment type="subcellular location">
    <subcellularLocation>
        <location evidence="1">Nucleus</location>
    </subcellularLocation>
</comment>
<dbReference type="PANTHER" id="PTHR15502:SF7">
    <property type="entry name" value="CALCINEURIN-BINDING PROTEIN CABIN-1"/>
    <property type="match status" value="1"/>
</dbReference>
<evidence type="ECO:0000256" key="3">
    <source>
        <dbReference type="SAM" id="MobiDB-lite"/>
    </source>
</evidence>
<dbReference type="GO" id="GO:0031491">
    <property type="term" value="F:nucleosome binding"/>
    <property type="evidence" value="ECO:0007669"/>
    <property type="project" value="TreeGrafter"/>
</dbReference>
<proteinExistence type="predicted"/>
<dbReference type="InterPro" id="IPR033053">
    <property type="entry name" value="Hir3/CABIN1"/>
</dbReference>
<feature type="region of interest" description="Disordered" evidence="3">
    <location>
        <begin position="433"/>
        <end position="490"/>
    </location>
</feature>
<dbReference type="Proteomes" id="UP001190700">
    <property type="component" value="Unassembled WGS sequence"/>
</dbReference>
<evidence type="ECO:0000313" key="4">
    <source>
        <dbReference type="EMBL" id="KAK3273848.1"/>
    </source>
</evidence>
<dbReference type="GO" id="GO:0005634">
    <property type="term" value="C:nucleus"/>
    <property type="evidence" value="ECO:0007669"/>
    <property type="project" value="UniProtKB-SubCell"/>
</dbReference>
<dbReference type="PANTHER" id="PTHR15502">
    <property type="entry name" value="CALCINEURIN-BINDING PROTEIN CABIN 1-RELATED"/>
    <property type="match status" value="1"/>
</dbReference>
<dbReference type="InterPro" id="IPR011990">
    <property type="entry name" value="TPR-like_helical_dom_sf"/>
</dbReference>
<protein>
    <submittedName>
        <fullName evidence="4">Uncharacterized protein</fullName>
    </submittedName>
</protein>
<feature type="compositionally biased region" description="Low complexity" evidence="3">
    <location>
        <begin position="481"/>
        <end position="490"/>
    </location>
</feature>
<feature type="compositionally biased region" description="Basic and acidic residues" evidence="3">
    <location>
        <begin position="459"/>
        <end position="469"/>
    </location>
</feature>
<feature type="compositionally biased region" description="Gly residues" evidence="3">
    <location>
        <begin position="883"/>
        <end position="893"/>
    </location>
</feature>
<sequence length="1638" mass="175748">MSFLHIEDDKTANSGLQNKACSITAEAQEAHLVQRYEVALSSLRNGHKAAAKGLLREILDNDYLIANVKGATSVSGAASSLLQIKFLTHKNLARILELEEDRSAVEEALREYADACAIDGSDVVMWHRMAMTAASLGKPPTHCSACPVLCSSTILLPYDVRVVCIRYIGRIISKGVKWKALDGTDVLHLCALWMHLRPPSLFTLWIHLRPPSLFTLWIHLRPPSLFTLLKTLVTSVGLLAGGGAGRMSVARVALEYGLRHSPQHPLLITELLEVLLELHDLPAALAFAEYRLELDPLDARARGAQAALQRELDPHSAGIYEMQAVPSPLAPRLRLRRTFAPLPKLSPTAGYETLQLRELSWGGVAEALADSLQDSPEVPGAQGGCARLGPRELGVRPCVKFESLSPGAQAPGEHGGVPEAAGAEAILAGEARCSAGTAEESSKDRPTLNAPAEPAVKPAKPEGEGKDAEPAWETRQVETTPAPSAGEAAAAAEVDVMEITVEVDTGKHAASQQGGGGGGHEARKKDDSIATRRSRRQEAKKQVERESERDNDAVACAQPAARSCLKEEELQQELCTFLKSLGPEEVGAPAGSALLVPPAALPPSDVGKSKSRRVSVAPAPCEEDVSAFLNQCKANSGAVDLGVRLLEHLAANAAATALDPTASGWLPQKARQWVLRLERALLKHLAAAGSSVLGSLSYLGCLFLSELHLMDAGAATANSLPNLKRCSAYLEAASQRCLEPEAEPPSARLVGGPAEEAELQRSLRARHHWLCGLVEAAGRRPGYAQHLELCRRLCAGEAAARPEDVLDSGRTDTLRDGAAEVGEGDMRVVLHHLELEDGAPVEVSARAVQEKLVQLRICAVVARAKRLDERRRHLLRQRRQQAGPGGGEEGPLGGTEAAEDAEGMRQECEEVLGELCACGLLEAERAAAEAHLKEEGGEGRGASGTGMCRVHCLTSDEKWEALLLARGLARVAGPAHIGTELTLHSRLLEAQLEWWAAGRRARGEAVEHTLAEAARCVEAAADHREEGGVQGAAGEVRGMLKAAADFFQAAYRKLTVGLYGLDADGKQGEKEGLGGERASKRKRAMDSDDTPQLKQQLLAAAGLMITAVTFGDGARALPQLEETVSLIHWLHTRTAECQCCCGSFKARGSNGNAEARSFLDLCIARLNACKARAACCAMPAAVTLPPAAAPPQDAEMPDAAANDTGSSLLSAAHAGLERSVRGSPEAAPKKLPPKHQELKGQAEAALMQCFYCLYGVEMSAEELDKTHVGAGSYDLKDKDACVYLWRCMPAVISELEVRKGREKGKAEGLIKVLKATYAHFDGVPAAVMRGNPVISAFLVPAKEEERLSLTDEVASMQSAFANLSQQPLHLLNPDIHNKLYLLMSRYLESQPPAAKESDAEQLRSTLHGLHNATKGTPDFPQAAEIQALVWSLSCDAATPGHARLVHVHADDDSSSHTRWYNLATSIDEVKDITMNDVSALVAPSRWGAEGSVEARVDFDHLIALNRQRVTRAYICAYLLTADASEKASIMRNIGVSLYEGLQDVPPVYDQRCRRPDRTSPQWQHASRLARGAFEEAVRQDPEHWKAYMYQASAPSCSMLSGSPVVGAPCDQPSTSWSVPLIGPGWPVQCVPRGARDEM</sequence>
<comment type="caution">
    <text evidence="4">The sequence shown here is derived from an EMBL/GenBank/DDBJ whole genome shotgun (WGS) entry which is preliminary data.</text>
</comment>
<feature type="region of interest" description="Disordered" evidence="3">
    <location>
        <begin position="1069"/>
        <end position="1091"/>
    </location>
</feature>
<reference evidence="4 5" key="1">
    <citation type="journal article" date="2015" name="Genome Biol. Evol.">
        <title>Comparative Genomics of a Bacterivorous Green Alga Reveals Evolutionary Causalities and Consequences of Phago-Mixotrophic Mode of Nutrition.</title>
        <authorList>
            <person name="Burns J.A."/>
            <person name="Paasch A."/>
            <person name="Narechania A."/>
            <person name="Kim E."/>
        </authorList>
    </citation>
    <scope>NUCLEOTIDE SEQUENCE [LARGE SCALE GENOMIC DNA]</scope>
    <source>
        <strain evidence="4 5">PLY_AMNH</strain>
    </source>
</reference>
<keyword evidence="5" id="KW-1185">Reference proteome</keyword>
<evidence type="ECO:0000313" key="5">
    <source>
        <dbReference type="Proteomes" id="UP001190700"/>
    </source>
</evidence>
<keyword evidence="2" id="KW-0539">Nucleus</keyword>
<accession>A0AAE0G9N8</accession>
<evidence type="ECO:0000256" key="2">
    <source>
        <dbReference type="ARBA" id="ARBA00023242"/>
    </source>
</evidence>
<name>A0AAE0G9N8_9CHLO</name>
<organism evidence="4 5">
    <name type="scientific">Cymbomonas tetramitiformis</name>
    <dbReference type="NCBI Taxonomy" id="36881"/>
    <lineage>
        <taxon>Eukaryota</taxon>
        <taxon>Viridiplantae</taxon>
        <taxon>Chlorophyta</taxon>
        <taxon>Pyramimonadophyceae</taxon>
        <taxon>Pyramimonadales</taxon>
        <taxon>Pyramimonadaceae</taxon>
        <taxon>Cymbomonas</taxon>
    </lineage>
</organism>
<feature type="compositionally biased region" description="Basic and acidic residues" evidence="3">
    <location>
        <begin position="520"/>
        <end position="551"/>
    </location>
</feature>
<dbReference type="EMBL" id="LGRX02008211">
    <property type="protein sequence ID" value="KAK3273848.1"/>
    <property type="molecule type" value="Genomic_DNA"/>
</dbReference>
<feature type="region of interest" description="Disordered" evidence="3">
    <location>
        <begin position="507"/>
        <end position="551"/>
    </location>
</feature>
<dbReference type="SUPFAM" id="SSF48452">
    <property type="entry name" value="TPR-like"/>
    <property type="match status" value="1"/>
</dbReference>
<feature type="compositionally biased region" description="Basic and acidic residues" evidence="3">
    <location>
        <begin position="1069"/>
        <end position="1078"/>
    </location>
</feature>